<dbReference type="Pfam" id="PF07738">
    <property type="entry name" value="Sad1_UNC"/>
    <property type="match status" value="1"/>
</dbReference>
<dbReference type="PANTHER" id="PTHR12911:SF23">
    <property type="entry name" value="SUN DOMAIN-CONTAINING PROTEIN 1"/>
    <property type="match status" value="1"/>
</dbReference>
<reference evidence="9" key="3">
    <citation type="submission" date="2025-09" db="UniProtKB">
        <authorList>
            <consortium name="Ensembl"/>
        </authorList>
    </citation>
    <scope>IDENTIFICATION</scope>
</reference>
<evidence type="ECO:0000256" key="2">
    <source>
        <dbReference type="ARBA" id="ARBA00022989"/>
    </source>
</evidence>
<dbReference type="AlphaFoldDB" id="A0A8C9SRK7"/>
<keyword evidence="3 6" id="KW-0175">Coiled coil</keyword>
<reference evidence="9 10" key="1">
    <citation type="submission" date="2019-04" db="EMBL/GenBank/DDBJ databases">
        <authorList>
            <consortium name="Wellcome Sanger Institute Data Sharing"/>
        </authorList>
    </citation>
    <scope>NUCLEOTIDE SEQUENCE [LARGE SCALE GENOMIC DNA]</scope>
</reference>
<feature type="region of interest" description="Disordered" evidence="7">
    <location>
        <begin position="1"/>
        <end position="78"/>
    </location>
</feature>
<dbReference type="PROSITE" id="PS51469">
    <property type="entry name" value="SUN"/>
    <property type="match status" value="1"/>
</dbReference>
<dbReference type="InterPro" id="IPR045119">
    <property type="entry name" value="SUN1-5"/>
</dbReference>
<dbReference type="FunFam" id="2.60.120.260:FF:000009">
    <property type="entry name" value="SUN domain-containing protein 1 isoform X1"/>
    <property type="match status" value="1"/>
</dbReference>
<protein>
    <recommendedName>
        <fullName evidence="8">SUN domain-containing protein</fullName>
    </recommendedName>
</protein>
<evidence type="ECO:0000256" key="3">
    <source>
        <dbReference type="ARBA" id="ARBA00023054"/>
    </source>
</evidence>
<keyword evidence="2" id="KW-1133">Transmembrane helix</keyword>
<dbReference type="Ensembl" id="ENSSFOT00015042484.1">
    <property type="protein sequence ID" value="ENSSFOP00015040455.1"/>
    <property type="gene ID" value="ENSSFOG00015028447.1"/>
</dbReference>
<name>A0A8C9SRK7_SCLFO</name>
<dbReference type="Proteomes" id="UP000694397">
    <property type="component" value="Chromosome 1"/>
</dbReference>
<dbReference type="Gene3D" id="2.60.120.260">
    <property type="entry name" value="Galactose-binding domain-like"/>
    <property type="match status" value="1"/>
</dbReference>
<feature type="region of interest" description="Disordered" evidence="7">
    <location>
        <begin position="170"/>
        <end position="207"/>
    </location>
</feature>
<feature type="compositionally biased region" description="Polar residues" evidence="7">
    <location>
        <begin position="55"/>
        <end position="69"/>
    </location>
</feature>
<evidence type="ECO:0000256" key="4">
    <source>
        <dbReference type="ARBA" id="ARBA00023136"/>
    </source>
</evidence>
<keyword evidence="1" id="KW-0812">Transmembrane</keyword>
<dbReference type="GeneTree" id="ENSGT00940000155830"/>
<dbReference type="InterPro" id="IPR012919">
    <property type="entry name" value="SUN_dom"/>
</dbReference>
<evidence type="ECO:0000259" key="8">
    <source>
        <dbReference type="PROSITE" id="PS51469"/>
    </source>
</evidence>
<dbReference type="PANTHER" id="PTHR12911">
    <property type="entry name" value="SAD1/UNC-84-LIKE PROTEIN-RELATED"/>
    <property type="match status" value="1"/>
</dbReference>
<keyword evidence="10" id="KW-1185">Reference proteome</keyword>
<proteinExistence type="predicted"/>
<evidence type="ECO:0000256" key="6">
    <source>
        <dbReference type="SAM" id="Coils"/>
    </source>
</evidence>
<reference evidence="9" key="2">
    <citation type="submission" date="2025-08" db="UniProtKB">
        <authorList>
            <consortium name="Ensembl"/>
        </authorList>
    </citation>
    <scope>IDENTIFICATION</scope>
</reference>
<keyword evidence="4" id="KW-0472">Membrane</keyword>
<dbReference type="OrthoDB" id="342281at2759"/>
<sequence>PPPPLSSSYSSKALDYERENNTGPAFSTPRMSRRSLRLHAMDGRRGDESPADLSLNRSIGYSSSGTTRHSAVPPPRLSLPPVPQPSFFISNVQLLLSTPLKSQGPGSLRSCTASDASLLSSVLDESSTLAESCSETADHSVVSSSSGNIHSAQTQTTMVSGYICGDCQGERRDAPSAPSSPPPPSSTVYCRKNKPGEGPHPRAGPKPAPVRSLFGLICCRVRGFRKALPLRKAATGVFRWVGTTWYQLASLMSLLDVFVLTRCLPKLYRLLLFLLPLLLFLGECVCACKTLIFHCSGATFPPPPPPPPFFFFFTQSVTAGSSGSERLAWLERRLEQLWEDVQLGGRRRERLHADILAQQQALRERMEEITDRAALGRWVSDLMEQRLAALRAELQQGVPRAISASRLAELEQQLRTLETKTEVNGAPVAPAADVLTSDAHRTLMAQVQRLEAELGRVRQDLQGVMGCQGRCQQLDALQETVSAQMRQELRMLFFGPERGHEVPEPLLPWLSAHFARSSDLQGTLLDLERSILRNVSLRSERSGRPPCPRTVADAVGRTAGAAGMSEEQVRLVVKNALKLYSQDRTGLADFALESGGGSILSTRCSETFETKTALMSLFGLPLWYFTQSPRVVIQPDVHPGNCWAFKGSQGYLVIRLSTSVFPTAFSLEHVPKALSPAGNISSAPRHFSVYGLEDEQQDEGKLLGSYTYAEDGDSLQTFPATEDNDQAFQIIELRVLSNWGHPHYTCLYRFRVHGEPRPT</sequence>
<dbReference type="GO" id="GO:0034993">
    <property type="term" value="C:meiotic nuclear membrane microtubule tethering complex"/>
    <property type="evidence" value="ECO:0007669"/>
    <property type="project" value="TreeGrafter"/>
</dbReference>
<organism evidence="9 10">
    <name type="scientific">Scleropages formosus</name>
    <name type="common">Asian bonytongue</name>
    <name type="synonym">Osteoglossum formosum</name>
    <dbReference type="NCBI Taxonomy" id="113540"/>
    <lineage>
        <taxon>Eukaryota</taxon>
        <taxon>Metazoa</taxon>
        <taxon>Chordata</taxon>
        <taxon>Craniata</taxon>
        <taxon>Vertebrata</taxon>
        <taxon>Euteleostomi</taxon>
        <taxon>Actinopterygii</taxon>
        <taxon>Neopterygii</taxon>
        <taxon>Teleostei</taxon>
        <taxon>Osteoglossocephala</taxon>
        <taxon>Osteoglossomorpha</taxon>
        <taxon>Osteoglossiformes</taxon>
        <taxon>Osteoglossidae</taxon>
        <taxon>Scleropages</taxon>
    </lineage>
</organism>
<evidence type="ECO:0000313" key="10">
    <source>
        <dbReference type="Proteomes" id="UP000694397"/>
    </source>
</evidence>
<comment type="subcellular location">
    <subcellularLocation>
        <location evidence="5">Nucleus inner membrane</location>
        <topology evidence="5">Single-pass type II membrane protein</topology>
    </subcellularLocation>
</comment>
<evidence type="ECO:0000256" key="7">
    <source>
        <dbReference type="SAM" id="MobiDB-lite"/>
    </source>
</evidence>
<evidence type="ECO:0000256" key="1">
    <source>
        <dbReference type="ARBA" id="ARBA00022692"/>
    </source>
</evidence>
<feature type="compositionally biased region" description="Basic and acidic residues" evidence="7">
    <location>
        <begin position="39"/>
        <end position="48"/>
    </location>
</feature>
<feature type="coiled-coil region" evidence="6">
    <location>
        <begin position="400"/>
        <end position="460"/>
    </location>
</feature>
<feature type="domain" description="SUN" evidence="8">
    <location>
        <begin position="596"/>
        <end position="757"/>
    </location>
</feature>
<dbReference type="GO" id="GO:0005637">
    <property type="term" value="C:nuclear inner membrane"/>
    <property type="evidence" value="ECO:0007669"/>
    <property type="project" value="UniProtKB-SubCell"/>
</dbReference>
<evidence type="ECO:0000256" key="5">
    <source>
        <dbReference type="ARBA" id="ARBA00037816"/>
    </source>
</evidence>
<accession>A0A8C9SRK7</accession>
<dbReference type="GO" id="GO:0043495">
    <property type="term" value="F:protein-membrane adaptor activity"/>
    <property type="evidence" value="ECO:0007669"/>
    <property type="project" value="TreeGrafter"/>
</dbReference>
<feature type="compositionally biased region" description="Low complexity" evidence="7">
    <location>
        <begin position="1"/>
        <end position="11"/>
    </location>
</feature>
<evidence type="ECO:0000313" key="9">
    <source>
        <dbReference type="Ensembl" id="ENSSFOP00015040455.1"/>
    </source>
</evidence>